<sequence>MNPELRRQLTLELTPSRLVLMPAILLLMAVCVFMIEQHEPVLYLHRGALAVMGLLAACVGTFTALSSINDEVNERTWDQQRMSAMDPWRMAWGKLLGGPSYAWYGALLCAGVALASGVLLGRTSYTLQTILLCVLGIGALHCGLMASRLYGLDPAKPAGNRSTWGLVVIVFFLVQMVGGLVVGLDSLLGTREMVRWWGVPMAAPRLALFLAALSLLLGLLALWRAMAMQLSVPTTPWAWALGNAAACMLLLGLVPDNTARVLGAIALLVLATYYAAAMDSQTAQRWRNVLYSARHGQWRRVWQSLPLWPVSWFMAFAVLLPAYILWNADPLAARDRLGPFVLMVLLHVLRDCGIHLFFALRNSYRSPLGMTMLVLLVLGGILPAIFWSTGLAPLFEPLYGAFGRPLHHAMTNAPSLGWLAWAGMLVQLAAVAAAVLWRFAQMAPAAQGTQWPQRMSGG</sequence>
<feature type="transmembrane region" description="Helical" evidence="1">
    <location>
        <begin position="202"/>
        <end position="223"/>
    </location>
</feature>
<gene>
    <name evidence="2" type="ORF">HNP33_002242</name>
</gene>
<reference evidence="2 3" key="1">
    <citation type="submission" date="2020-08" db="EMBL/GenBank/DDBJ databases">
        <title>Functional genomics of gut bacteria from endangered species of beetles.</title>
        <authorList>
            <person name="Carlos-Shanley C."/>
        </authorList>
    </citation>
    <scope>NUCLEOTIDE SEQUENCE [LARGE SCALE GENOMIC DNA]</scope>
    <source>
        <strain evidence="2 3">S00124</strain>
    </source>
</reference>
<evidence type="ECO:0000313" key="2">
    <source>
        <dbReference type="EMBL" id="MBB6578162.1"/>
    </source>
</evidence>
<feature type="transmembrane region" description="Helical" evidence="1">
    <location>
        <begin position="18"/>
        <end position="35"/>
    </location>
</feature>
<feature type="transmembrane region" description="Helical" evidence="1">
    <location>
        <begin position="338"/>
        <end position="360"/>
    </location>
</feature>
<evidence type="ECO:0008006" key="4">
    <source>
        <dbReference type="Google" id="ProtNLM"/>
    </source>
</evidence>
<keyword evidence="3" id="KW-1185">Reference proteome</keyword>
<keyword evidence="1" id="KW-1133">Transmembrane helix</keyword>
<feature type="transmembrane region" description="Helical" evidence="1">
    <location>
        <begin position="163"/>
        <end position="182"/>
    </location>
</feature>
<name>A0ABR6RGA4_9BURK</name>
<feature type="transmembrane region" description="Helical" evidence="1">
    <location>
        <begin position="127"/>
        <end position="151"/>
    </location>
</feature>
<evidence type="ECO:0000313" key="3">
    <source>
        <dbReference type="Proteomes" id="UP000562492"/>
    </source>
</evidence>
<keyword evidence="1" id="KW-0812">Transmembrane</keyword>
<feature type="transmembrane region" description="Helical" evidence="1">
    <location>
        <begin position="47"/>
        <end position="65"/>
    </location>
</feature>
<protein>
    <recommendedName>
        <fullName evidence="4">ABC transporter permease</fullName>
    </recommendedName>
</protein>
<comment type="caution">
    <text evidence="2">The sequence shown here is derived from an EMBL/GenBank/DDBJ whole genome shotgun (WGS) entry which is preliminary data.</text>
</comment>
<keyword evidence="1" id="KW-0472">Membrane</keyword>
<dbReference type="EMBL" id="JACHKZ010000012">
    <property type="protein sequence ID" value="MBB6578162.1"/>
    <property type="molecule type" value="Genomic_DNA"/>
</dbReference>
<feature type="transmembrane region" description="Helical" evidence="1">
    <location>
        <begin position="101"/>
        <end position="121"/>
    </location>
</feature>
<feature type="transmembrane region" description="Helical" evidence="1">
    <location>
        <begin position="307"/>
        <end position="326"/>
    </location>
</feature>
<feature type="transmembrane region" description="Helical" evidence="1">
    <location>
        <begin position="259"/>
        <end position="277"/>
    </location>
</feature>
<organism evidence="2 3">
    <name type="scientific">Comamonas odontotermitis</name>
    <dbReference type="NCBI Taxonomy" id="379895"/>
    <lineage>
        <taxon>Bacteria</taxon>
        <taxon>Pseudomonadati</taxon>
        <taxon>Pseudomonadota</taxon>
        <taxon>Betaproteobacteria</taxon>
        <taxon>Burkholderiales</taxon>
        <taxon>Comamonadaceae</taxon>
        <taxon>Comamonas</taxon>
    </lineage>
</organism>
<dbReference type="Proteomes" id="UP000562492">
    <property type="component" value="Unassembled WGS sequence"/>
</dbReference>
<proteinExistence type="predicted"/>
<dbReference type="RefSeq" id="WP_184708451.1">
    <property type="nucleotide sequence ID" value="NZ_JACHKZ010000012.1"/>
</dbReference>
<feature type="transmembrane region" description="Helical" evidence="1">
    <location>
        <begin position="415"/>
        <end position="437"/>
    </location>
</feature>
<evidence type="ECO:0000256" key="1">
    <source>
        <dbReference type="SAM" id="Phobius"/>
    </source>
</evidence>
<accession>A0ABR6RGA4</accession>
<feature type="transmembrane region" description="Helical" evidence="1">
    <location>
        <begin position="372"/>
        <end position="395"/>
    </location>
</feature>